<comment type="caution">
    <text evidence="1">The sequence shown here is derived from an EMBL/GenBank/DDBJ whole genome shotgun (WGS) entry which is preliminary data.</text>
</comment>
<dbReference type="Proteomes" id="UP000178448">
    <property type="component" value="Unassembled WGS sequence"/>
</dbReference>
<dbReference type="STRING" id="1798374.A2Z33_05755"/>
<name>A0A1F5YX61_9BACT</name>
<gene>
    <name evidence="1" type="ORF">A2Z33_05755</name>
</gene>
<reference evidence="1 2" key="1">
    <citation type="journal article" date="2016" name="Nat. Commun.">
        <title>Thousands of microbial genomes shed light on interconnected biogeochemical processes in an aquifer system.</title>
        <authorList>
            <person name="Anantharaman K."/>
            <person name="Brown C.T."/>
            <person name="Hug L.A."/>
            <person name="Sharon I."/>
            <person name="Castelle C.J."/>
            <person name="Probst A.J."/>
            <person name="Thomas B.C."/>
            <person name="Singh A."/>
            <person name="Wilkins M.J."/>
            <person name="Karaoz U."/>
            <person name="Brodie E.L."/>
            <person name="Williams K.H."/>
            <person name="Hubbard S.S."/>
            <person name="Banfield J.F."/>
        </authorList>
    </citation>
    <scope>NUCLEOTIDE SEQUENCE [LARGE SCALE GENOMIC DNA]</scope>
</reference>
<evidence type="ECO:0000313" key="2">
    <source>
        <dbReference type="Proteomes" id="UP000178448"/>
    </source>
</evidence>
<evidence type="ECO:0000313" key="1">
    <source>
        <dbReference type="EMBL" id="OGG04789.1"/>
    </source>
</evidence>
<sequence>MLSEGQPPYESYFRLPLPDRVLPDHVSRAITAQLGDELCRNEDRFGMGPEALQWIPLSIREAVRLLVMPDGEIRTHRYPGETGHTMAEPPVLAVPPETLTRLVSAGGLAVGIDRGGRDFPDVPDQSLHISGVNNFYIPEAALISLGALSGHDPAVEQFIPETGGPVGYILRGRLTMVMEGQPLVRTLVRYEAIFTDPELPVLLPLHEARQYLAG</sequence>
<proteinExistence type="predicted"/>
<dbReference type="EMBL" id="MFJD01000001">
    <property type="protein sequence ID" value="OGG04789.1"/>
    <property type="molecule type" value="Genomic_DNA"/>
</dbReference>
<dbReference type="AlphaFoldDB" id="A0A1F5YX61"/>
<accession>A0A1F5YX61</accession>
<organism evidence="1 2">
    <name type="scientific">Candidatus Gottesmanbacteria bacterium RBG_16_52_11</name>
    <dbReference type="NCBI Taxonomy" id="1798374"/>
    <lineage>
        <taxon>Bacteria</taxon>
        <taxon>Candidatus Gottesmaniibacteriota</taxon>
    </lineage>
</organism>
<protein>
    <submittedName>
        <fullName evidence="1">Uncharacterized protein</fullName>
    </submittedName>
</protein>